<dbReference type="Proteomes" id="UP000275571">
    <property type="component" value="Plasmid lp35"/>
</dbReference>
<name>A0A386PNH1_9SPIR</name>
<proteinExistence type="predicted"/>
<evidence type="ECO:0000313" key="2">
    <source>
        <dbReference type="EMBL" id="AYE37031.1"/>
    </source>
</evidence>
<evidence type="ECO:0000313" key="3">
    <source>
        <dbReference type="Proteomes" id="UP000275571"/>
    </source>
</evidence>
<gene>
    <name evidence="2" type="ORF">DB313_05900</name>
</gene>
<keyword evidence="1" id="KW-0472">Membrane</keyword>
<keyword evidence="3" id="KW-1185">Reference proteome</keyword>
<reference evidence="2 3" key="1">
    <citation type="journal article" date="2018" name="Infect. Genet. Evol.">
        <title>Genome-wide analysis of Borrelia turcica and 'Candidatus Borrelia tachyglossi' shows relapsing fever-like genomes with unique genomic links to Lyme disease Borrelia.</title>
        <authorList>
            <person name="Gofton A.W."/>
            <person name="Margos G."/>
            <person name="Fingerle V."/>
            <person name="Hepner S."/>
            <person name="Loh S.M."/>
            <person name="Ryan U."/>
            <person name="Irwin P."/>
            <person name="Oskam C.L."/>
        </authorList>
    </citation>
    <scope>NUCLEOTIDE SEQUENCE [LARGE SCALE GENOMIC DNA]</scope>
    <source>
        <strain evidence="2 3">IST7</strain>
        <plasmid evidence="2">lp35</plasmid>
    </source>
</reference>
<sequence>MTSIIVYSCLTVCVAYFFSEIKKLILNLHVSIGNFFQALYLFFEMLTLILYLLINNKVYKFTAIGLIVSFCVMIFFQ</sequence>
<dbReference type="EMBL" id="CP028889">
    <property type="protein sequence ID" value="AYE37031.1"/>
    <property type="molecule type" value="Genomic_DNA"/>
</dbReference>
<organism evidence="2 3">
    <name type="scientific">Borrelia turcica IST7</name>
    <dbReference type="NCBI Taxonomy" id="1104446"/>
    <lineage>
        <taxon>Bacteria</taxon>
        <taxon>Pseudomonadati</taxon>
        <taxon>Spirochaetota</taxon>
        <taxon>Spirochaetia</taxon>
        <taxon>Spirochaetales</taxon>
        <taxon>Borreliaceae</taxon>
        <taxon>Borrelia</taxon>
    </lineage>
</organism>
<protein>
    <submittedName>
        <fullName evidence="2">Uncharacterized protein</fullName>
    </submittedName>
</protein>
<feature type="transmembrane region" description="Helical" evidence="1">
    <location>
        <begin position="58"/>
        <end position="76"/>
    </location>
</feature>
<accession>A0A386PNH1</accession>
<keyword evidence="1" id="KW-1133">Transmembrane helix</keyword>
<geneLocation type="plasmid" evidence="2 3">
    <name>lp35</name>
</geneLocation>
<keyword evidence="2" id="KW-0614">Plasmid</keyword>
<feature type="transmembrane region" description="Helical" evidence="1">
    <location>
        <begin position="35"/>
        <end position="53"/>
    </location>
</feature>
<keyword evidence="1" id="KW-0812">Transmembrane</keyword>
<dbReference type="AlphaFoldDB" id="A0A386PNH1"/>
<evidence type="ECO:0000256" key="1">
    <source>
        <dbReference type="SAM" id="Phobius"/>
    </source>
</evidence>
<dbReference type="KEGG" id="btur:DB313_05900"/>